<evidence type="ECO:0000313" key="2">
    <source>
        <dbReference type="EMBL" id="SLN74869.1"/>
    </source>
</evidence>
<name>A0A1X7ABM6_9RHOB</name>
<feature type="region of interest" description="Disordered" evidence="1">
    <location>
        <begin position="125"/>
        <end position="151"/>
    </location>
</feature>
<keyword evidence="3" id="KW-1185">Reference proteome</keyword>
<organism evidence="2 3">
    <name type="scientific">Roseivivax jejudonensis</name>
    <dbReference type="NCBI Taxonomy" id="1529041"/>
    <lineage>
        <taxon>Bacteria</taxon>
        <taxon>Pseudomonadati</taxon>
        <taxon>Pseudomonadota</taxon>
        <taxon>Alphaproteobacteria</taxon>
        <taxon>Rhodobacterales</taxon>
        <taxon>Roseobacteraceae</taxon>
        <taxon>Roseivivax</taxon>
    </lineage>
</organism>
<sequence length="151" mass="17191">MTGYLYAFQPDDMPMYKVGHTVSVPQRLQQLAGQTPHTMHPRIVLDCGCFWRAKAFEGHVLSWLLPWVTHGEWVSDLEAIRDAFSVVAPAVDVTDDFEPFNSERLRGRSGPFSLASLEKELLKADERSEEARSGTRYFKNPLTFEPHEAPQ</sequence>
<evidence type="ECO:0008006" key="4">
    <source>
        <dbReference type="Google" id="ProtNLM"/>
    </source>
</evidence>
<proteinExistence type="predicted"/>
<protein>
    <recommendedName>
        <fullName evidence="4">GIY-YIG nuclease family protein</fullName>
    </recommendedName>
</protein>
<evidence type="ECO:0000256" key="1">
    <source>
        <dbReference type="SAM" id="MobiDB-lite"/>
    </source>
</evidence>
<accession>A0A1X7ABM6</accession>
<evidence type="ECO:0000313" key="3">
    <source>
        <dbReference type="Proteomes" id="UP000193570"/>
    </source>
</evidence>
<dbReference type="EMBL" id="FWFK01000011">
    <property type="protein sequence ID" value="SLN74869.1"/>
    <property type="molecule type" value="Genomic_DNA"/>
</dbReference>
<dbReference type="RefSeq" id="WP_085793762.1">
    <property type="nucleotide sequence ID" value="NZ_FWFK01000011.1"/>
</dbReference>
<dbReference type="Proteomes" id="UP000193570">
    <property type="component" value="Unassembled WGS sequence"/>
</dbReference>
<dbReference type="AlphaFoldDB" id="A0A1X7ABM6"/>
<gene>
    <name evidence="2" type="ORF">ROJ8625_04116</name>
</gene>
<reference evidence="2 3" key="1">
    <citation type="submission" date="2017-03" db="EMBL/GenBank/DDBJ databases">
        <authorList>
            <person name="Afonso C.L."/>
            <person name="Miller P.J."/>
            <person name="Scott M.A."/>
            <person name="Spackman E."/>
            <person name="Goraichik I."/>
            <person name="Dimitrov K.M."/>
            <person name="Suarez D.L."/>
            <person name="Swayne D.E."/>
        </authorList>
    </citation>
    <scope>NUCLEOTIDE SEQUENCE [LARGE SCALE GENOMIC DNA]</scope>
    <source>
        <strain evidence="2 3">CECT 8625</strain>
    </source>
</reference>